<name>G3U9D2_LOXAF</name>
<feature type="compositionally biased region" description="Low complexity" evidence="1">
    <location>
        <begin position="590"/>
        <end position="599"/>
    </location>
</feature>
<feature type="region of interest" description="Disordered" evidence="1">
    <location>
        <begin position="721"/>
        <end position="743"/>
    </location>
</feature>
<dbReference type="eggNOG" id="ENOG502RYI7">
    <property type="taxonomic scope" value="Eukaryota"/>
</dbReference>
<proteinExistence type="predicted"/>
<accession>G3U9D2</accession>
<dbReference type="GeneTree" id="ENSGT00390000017652"/>
<dbReference type="GO" id="GO:0006355">
    <property type="term" value="P:regulation of DNA-templated transcription"/>
    <property type="evidence" value="ECO:0007669"/>
    <property type="project" value="InterPro"/>
</dbReference>
<feature type="compositionally biased region" description="Pro residues" evidence="1">
    <location>
        <begin position="197"/>
        <end position="206"/>
    </location>
</feature>
<dbReference type="OMA" id="EVQWPDT"/>
<dbReference type="InParanoid" id="G3U9D2"/>
<feature type="region of interest" description="Disordered" evidence="1">
    <location>
        <begin position="31"/>
        <end position="72"/>
    </location>
</feature>
<feature type="compositionally biased region" description="Low complexity" evidence="1">
    <location>
        <begin position="529"/>
        <end position="539"/>
    </location>
</feature>
<feature type="compositionally biased region" description="Polar residues" evidence="1">
    <location>
        <begin position="391"/>
        <end position="409"/>
    </location>
</feature>
<protein>
    <recommendedName>
        <fullName evidence="4">PPARGC1 and ESRR induced regulator, muscle 1</fullName>
    </recommendedName>
</protein>
<dbReference type="PANTHER" id="PTHR47282">
    <property type="entry name" value="PGC-1 AND ERR-INDUCED REGULATOR IN MUSCLE PROTEIN 1"/>
    <property type="match status" value="1"/>
</dbReference>
<feature type="compositionally biased region" description="Polar residues" evidence="1">
    <location>
        <begin position="285"/>
        <end position="302"/>
    </location>
</feature>
<evidence type="ECO:0000256" key="1">
    <source>
        <dbReference type="SAM" id="MobiDB-lite"/>
    </source>
</evidence>
<evidence type="ECO:0008006" key="4">
    <source>
        <dbReference type="Google" id="ProtNLM"/>
    </source>
</evidence>
<feature type="compositionally biased region" description="Polar residues" evidence="1">
    <location>
        <begin position="98"/>
        <end position="114"/>
    </location>
</feature>
<dbReference type="AlphaFoldDB" id="G3U9D2"/>
<dbReference type="Proteomes" id="UP000007646">
    <property type="component" value="Unassembled WGS sequence"/>
</dbReference>
<dbReference type="STRING" id="9785.ENSLAFP00000024440"/>
<feature type="region of interest" description="Disordered" evidence="1">
    <location>
        <begin position="578"/>
        <end position="599"/>
    </location>
</feature>
<feature type="region of interest" description="Disordered" evidence="1">
    <location>
        <begin position="98"/>
        <end position="242"/>
    </location>
</feature>
<feature type="compositionally biased region" description="Basic and acidic residues" evidence="1">
    <location>
        <begin position="729"/>
        <end position="741"/>
    </location>
</feature>
<dbReference type="InterPro" id="IPR043442">
    <property type="entry name" value="Perm1"/>
</dbReference>
<feature type="region of interest" description="Disordered" evidence="1">
    <location>
        <begin position="271"/>
        <end position="416"/>
    </location>
</feature>
<keyword evidence="3" id="KW-1185">Reference proteome</keyword>
<reference evidence="2" key="2">
    <citation type="submission" date="2025-08" db="UniProtKB">
        <authorList>
            <consortium name="Ensembl"/>
        </authorList>
    </citation>
    <scope>IDENTIFICATION</scope>
    <source>
        <strain evidence="2">Isolate ISIS603380</strain>
    </source>
</reference>
<feature type="region of interest" description="Disordered" evidence="1">
    <location>
        <begin position="488"/>
        <end position="548"/>
    </location>
</feature>
<dbReference type="HOGENOM" id="CLU_015049_1_0_1"/>
<feature type="compositionally biased region" description="Low complexity" evidence="1">
    <location>
        <begin position="40"/>
        <end position="52"/>
    </location>
</feature>
<dbReference type="FunCoup" id="G3U9D2">
    <property type="interactions" value="52"/>
</dbReference>
<reference evidence="2 3" key="1">
    <citation type="submission" date="2009-06" db="EMBL/GenBank/DDBJ databases">
        <title>The Genome Sequence of Loxodonta africana (African elephant).</title>
        <authorList>
            <person name="Di Palma F."/>
            <person name="Heiman D."/>
            <person name="Young S."/>
            <person name="Johnson J."/>
            <person name="Lander E.S."/>
            <person name="Lindblad-Toh K."/>
        </authorList>
    </citation>
    <scope>NUCLEOTIDE SEQUENCE [LARGE SCALE GENOMIC DNA]</scope>
    <source>
        <strain evidence="2 3">Isolate ISIS603380</strain>
    </source>
</reference>
<dbReference type="PANTHER" id="PTHR47282:SF1">
    <property type="entry name" value="PGC-1 AND ERR-INDUCED REGULATOR IN MUSCLE PROTEIN 1"/>
    <property type="match status" value="1"/>
</dbReference>
<dbReference type="GO" id="GO:0005634">
    <property type="term" value="C:nucleus"/>
    <property type="evidence" value="ECO:0007669"/>
    <property type="project" value="TreeGrafter"/>
</dbReference>
<evidence type="ECO:0000313" key="3">
    <source>
        <dbReference type="Proteomes" id="UP000007646"/>
    </source>
</evidence>
<dbReference type="GO" id="GO:0005737">
    <property type="term" value="C:cytoplasm"/>
    <property type="evidence" value="ECO:0007669"/>
    <property type="project" value="TreeGrafter"/>
</dbReference>
<feature type="compositionally biased region" description="Pro residues" evidence="1">
    <location>
        <begin position="578"/>
        <end position="589"/>
    </location>
</feature>
<dbReference type="Ensembl" id="ENSLAFT00000037172.1">
    <property type="protein sequence ID" value="ENSLAFP00000024440.1"/>
    <property type="gene ID" value="ENSLAFG00000028505.1"/>
</dbReference>
<evidence type="ECO:0000313" key="2">
    <source>
        <dbReference type="Ensembl" id="ENSLAFP00000024440.1"/>
    </source>
</evidence>
<feature type="compositionally biased region" description="Pro residues" evidence="1">
    <location>
        <begin position="147"/>
        <end position="163"/>
    </location>
</feature>
<dbReference type="GO" id="GO:0014850">
    <property type="term" value="P:response to muscle activity"/>
    <property type="evidence" value="ECO:0007669"/>
    <property type="project" value="TreeGrafter"/>
</dbReference>
<organism evidence="2 3">
    <name type="scientific">Loxodonta africana</name>
    <name type="common">African elephant</name>
    <dbReference type="NCBI Taxonomy" id="9785"/>
    <lineage>
        <taxon>Eukaryota</taxon>
        <taxon>Metazoa</taxon>
        <taxon>Chordata</taxon>
        <taxon>Craniata</taxon>
        <taxon>Vertebrata</taxon>
        <taxon>Euteleostomi</taxon>
        <taxon>Mammalia</taxon>
        <taxon>Eutheria</taxon>
        <taxon>Afrotheria</taxon>
        <taxon>Proboscidea</taxon>
        <taxon>Elephantidae</taxon>
        <taxon>Loxodonta</taxon>
    </lineage>
</organism>
<sequence length="819" mass="85609">MENFQYSVQLSDQDWAEFSATADECGLLQADLASGDEPLSSDIDQGDSSGSSPPRPPPLLTGQQILGGRGRWGYEEEDVDTQQLVSRCKPILALGACQQTPGTSTLSGVQQPLSSGVGPHSASLLRPVISGGEMQRLLQGSAVRGPTPGPPGEPPRSPEPPQRSPSSPGAPLRSPSRKKRRATGTKGGGRPGVPAQPDSPPRPQARPPLIAAEPATGTRQGPDFVQASGAGAGTLTPAPRRELGVGLPIPALVNESGADQVRIIPRAELHPICTADSEPPRNEAPATSDSQLSPDGAQSTPDSKLAPDGVLSTADSETSPDGDPSTPNSQPPLHGAPSAPDSEPSSHGIPPTHNSQPLPHRALSTPDSEPPSDGSLPTPDSEPPLGGALSTPVSQPPSDGTLSAPTSNPRVGVDLPMVVPEVKPHVDPSTPVAVATPRSALLHPAPQDMCMPAHRVITAAPSWSSIPEALPGVGEPAPAARLDVSLAMSPQGPEPSADTAGHLSAEPPAGPTQVPKRKKVRFSMAAASPEEPGVGVASGPPSPTRMEAGAQVAPGAWGARVAPGAWDAVAVRPRPPQPRILKHLPPPAPSASGGPRSGRFSLTLPEAYEFLFCDTIEEEEEDAEEGAAGQAPEDMQWPDVCEFFFQDCRAQRRRPHGGCTPASCLPAKPAPAPPPEDPAHISVPEVYEHFFEEERKDRVLELAPPPEPSVATITKELGLAGRQPGTDVTQDRCAEDRRDSGEPWSSLPVFSFSQSDMCLVFVAFATWAVRTSDLHTPDAWKTVLLANIGTISAIRYFRRQVSRGESGPAQEDSRTRNRP</sequence>
<reference evidence="2" key="3">
    <citation type="submission" date="2025-09" db="UniProtKB">
        <authorList>
            <consortium name="Ensembl"/>
        </authorList>
    </citation>
    <scope>IDENTIFICATION</scope>
    <source>
        <strain evidence="2">Isolate ISIS603380</strain>
    </source>
</reference>